<reference evidence="2 3" key="1">
    <citation type="submission" date="2019-04" db="EMBL/GenBank/DDBJ databases">
        <title>Sulfurimonas crateris sp. nov. a facultative anaerobic sulfur-oxidizing chemolithautotrophic bacterium isolated from a terrestrial mud vulcano.</title>
        <authorList>
            <person name="Ratnikova N.M."/>
            <person name="Slobodkin A.I."/>
            <person name="Merkel A.Y."/>
            <person name="Novikov A."/>
            <person name="Bonch-Osmolovskaya E.A."/>
            <person name="Slobodkina G.B."/>
        </authorList>
    </citation>
    <scope>NUCLEOTIDE SEQUENCE [LARGE SCALE GENOMIC DNA]</scope>
    <source>
        <strain evidence="2 3">SN118</strain>
    </source>
</reference>
<name>A0A4U2Z2D8_9BACT</name>
<dbReference type="EMBL" id="SZPX01000009">
    <property type="protein sequence ID" value="TKI68296.1"/>
    <property type="molecule type" value="Genomic_DNA"/>
</dbReference>
<feature type="transmembrane region" description="Helical" evidence="1">
    <location>
        <begin position="115"/>
        <end position="137"/>
    </location>
</feature>
<proteinExistence type="predicted"/>
<comment type="caution">
    <text evidence="2">The sequence shown here is derived from an EMBL/GenBank/DDBJ whole genome shotgun (WGS) entry which is preliminary data.</text>
</comment>
<sequence length="179" mass="21043">MSRFYLFLWLRWAARLTLCSTSLAAFSSFFLTAIIYVLRGLPELNMEIIGALIDIFKFWFPVFFSFTILIALFRGLKYIFNSCINGFELKLLSCDSKDVIESVGYGDLVKVWRKWLMLLIWLIGSIMILAIIYTNLFTSYSTLFEWFNIYWLYGFILISGYFSFIIMSSRCKKVKIVIC</sequence>
<feature type="transmembrane region" description="Helical" evidence="1">
    <location>
        <begin position="58"/>
        <end position="76"/>
    </location>
</feature>
<dbReference type="Proteomes" id="UP000309561">
    <property type="component" value="Unassembled WGS sequence"/>
</dbReference>
<organism evidence="2 3">
    <name type="scientific">Sulfurimonas crateris</name>
    <dbReference type="NCBI Taxonomy" id="2574727"/>
    <lineage>
        <taxon>Bacteria</taxon>
        <taxon>Pseudomonadati</taxon>
        <taxon>Campylobacterota</taxon>
        <taxon>Epsilonproteobacteria</taxon>
        <taxon>Campylobacterales</taxon>
        <taxon>Sulfurimonadaceae</taxon>
        <taxon>Sulfurimonas</taxon>
    </lineage>
</organism>
<keyword evidence="1" id="KW-0812">Transmembrane</keyword>
<keyword evidence="1" id="KW-0472">Membrane</keyword>
<evidence type="ECO:0000313" key="3">
    <source>
        <dbReference type="Proteomes" id="UP000309561"/>
    </source>
</evidence>
<feature type="transmembrane region" description="Helical" evidence="1">
    <location>
        <begin position="12"/>
        <end position="38"/>
    </location>
</feature>
<dbReference type="AlphaFoldDB" id="A0A4U2Z2D8"/>
<protein>
    <submittedName>
        <fullName evidence="2">Uncharacterized protein</fullName>
    </submittedName>
</protein>
<keyword evidence="3" id="KW-1185">Reference proteome</keyword>
<evidence type="ECO:0000313" key="2">
    <source>
        <dbReference type="EMBL" id="TKI68296.1"/>
    </source>
</evidence>
<feature type="transmembrane region" description="Helical" evidence="1">
    <location>
        <begin position="149"/>
        <end position="167"/>
    </location>
</feature>
<gene>
    <name evidence="2" type="ORF">FCU45_11370</name>
</gene>
<keyword evidence="1" id="KW-1133">Transmembrane helix</keyword>
<accession>A0A4U2Z2D8</accession>
<dbReference type="OrthoDB" id="5334395at2"/>
<dbReference type="RefSeq" id="WP_137015395.1">
    <property type="nucleotide sequence ID" value="NZ_SZPX01000009.1"/>
</dbReference>
<evidence type="ECO:0000256" key="1">
    <source>
        <dbReference type="SAM" id="Phobius"/>
    </source>
</evidence>